<dbReference type="InterPro" id="IPR037291">
    <property type="entry name" value="DUF4139"/>
</dbReference>
<gene>
    <name evidence="4" type="ORF">BN1708_007436</name>
</gene>
<dbReference type="Proteomes" id="UP000044602">
    <property type="component" value="Unassembled WGS sequence"/>
</dbReference>
<keyword evidence="5" id="KW-1185">Reference proteome</keyword>
<evidence type="ECO:0000313" key="4">
    <source>
        <dbReference type="EMBL" id="CRK37633.1"/>
    </source>
</evidence>
<feature type="region of interest" description="Disordered" evidence="1">
    <location>
        <begin position="401"/>
        <end position="455"/>
    </location>
</feature>
<dbReference type="Pfam" id="PF13598">
    <property type="entry name" value="DUF4139"/>
    <property type="match status" value="1"/>
</dbReference>
<feature type="region of interest" description="Disordered" evidence="1">
    <location>
        <begin position="84"/>
        <end position="110"/>
    </location>
</feature>
<dbReference type="STRING" id="100787.A0A0G4MTP1"/>
<evidence type="ECO:0000259" key="3">
    <source>
        <dbReference type="Pfam" id="PF13600"/>
    </source>
</evidence>
<feature type="region of interest" description="Disordered" evidence="1">
    <location>
        <begin position="614"/>
        <end position="684"/>
    </location>
</feature>
<evidence type="ECO:0008006" key="6">
    <source>
        <dbReference type="Google" id="ProtNLM"/>
    </source>
</evidence>
<dbReference type="AlphaFoldDB" id="A0A0G4MTP1"/>
<feature type="region of interest" description="Disordered" evidence="1">
    <location>
        <begin position="564"/>
        <end position="593"/>
    </location>
</feature>
<feature type="compositionally biased region" description="Low complexity" evidence="1">
    <location>
        <begin position="437"/>
        <end position="454"/>
    </location>
</feature>
<dbReference type="PANTHER" id="PTHR31005:SF8">
    <property type="entry name" value="DUF4139 DOMAIN-CONTAINING PROTEIN"/>
    <property type="match status" value="1"/>
</dbReference>
<feature type="compositionally biased region" description="Polar residues" evidence="1">
    <location>
        <begin position="571"/>
        <end position="592"/>
    </location>
</feature>
<protein>
    <recommendedName>
        <fullName evidence="6">DUF4140 domain-containing protein</fullName>
    </recommendedName>
</protein>
<feature type="compositionally biased region" description="Basic residues" evidence="1">
    <location>
        <begin position="664"/>
        <end position="673"/>
    </location>
</feature>
<feature type="region of interest" description="Disordered" evidence="1">
    <location>
        <begin position="487"/>
        <end position="512"/>
    </location>
</feature>
<evidence type="ECO:0000313" key="5">
    <source>
        <dbReference type="Proteomes" id="UP000044602"/>
    </source>
</evidence>
<feature type="region of interest" description="Disordered" evidence="1">
    <location>
        <begin position="221"/>
        <end position="246"/>
    </location>
</feature>
<reference evidence="4 5" key="1">
    <citation type="submission" date="2015-05" db="EMBL/GenBank/DDBJ databases">
        <authorList>
            <person name="Wang D.B."/>
            <person name="Wang M."/>
        </authorList>
    </citation>
    <scope>NUCLEOTIDE SEQUENCE [LARGE SCALE GENOMIC DNA]</scope>
    <source>
        <strain evidence="4">VL1</strain>
    </source>
</reference>
<proteinExistence type="predicted"/>
<sequence>MDTAHKQEYKVRDLTTRSVTLFPSRAQVVRELKDVSLKPGVNEITVIGLTPTVDEHSIKVEGTGLAVISNITVELQSNRDIYEDIYPDSDNDSDETSDEEQILDPNASQEDAAELKQVRQQLVALRDEQTRAKESLASAENRLKILDAYGKHMAEEDGTDIVGSLDKYRTEREKVFDDHMTGVKESRDILLRIEEATKVETRLVAEAAKAQRKAVKAWLKAQKTKQTEQTKKDRRKAEQQKEKARVRTEREKFWPRQCYAVCITLDATAFTPMSSRRNSVSSDLVKVPVAGSDDAVDPSQLTCDLVLSYVTTAAFWSPSYDLQLSTTTNTATLCFDAQLTNKTSETWSNCKIVLSTSQASFSGIADAIPTLAPWRIKLATRGTVRDNAALLASREELREKESWQAQRKQLPPQQSRNTLFGRPQQNPSGASHGWSGQPQQQMQQQQMQHQSLQSTAAEVFGAPEEVLRKKAAKSGNMMAVASSSFAPNARSAFPPPPAPSAAAPGGGSALHASAATSGGLFSVGGGGFGSHASRGGGLFAARPDLADDETEVNVDVEPELDFEESAMEETGLTTTYDLSNSKTLAPRSTASKQRVVRLTLPDVVFSHTVVAKYRPPSQRLQHPRRIAPPAHAPSPVPNDGAGDSTLVRLEGVPEPPQHSDLRAAARRRRRRAKDPRQPDEQVDDGLARAVELDAGHQIEQPGGDLEAEGVAAAEGAVLVEGAAGEEGVLEELEDEARLVAGRDVGEEGALAGEEARCAGGAAAGGAQGEGFDVAHDKGEGGVEAGDEEGRGNVVEVGGVVCEEGRQVKDGAAACVGGVAGAGQEGEEVVAIEQGAFAGGEDDGAAGLEVGIREPKSGLGRDEARWELAAMGVTSVLIRDGEGMSGVVVWGVTVIIDVDGRVAVFEVVTADLKCGMVGVLRGQISVVLTHFDFLIDKLREA</sequence>
<dbReference type="InterPro" id="IPR011935">
    <property type="entry name" value="CHP02231"/>
</dbReference>
<feature type="compositionally biased region" description="Acidic residues" evidence="1">
    <location>
        <begin position="84"/>
        <end position="102"/>
    </location>
</feature>
<evidence type="ECO:0000256" key="1">
    <source>
        <dbReference type="SAM" id="MobiDB-lite"/>
    </source>
</evidence>
<evidence type="ECO:0000259" key="2">
    <source>
        <dbReference type="Pfam" id="PF13598"/>
    </source>
</evidence>
<dbReference type="EMBL" id="CVQH01024861">
    <property type="protein sequence ID" value="CRK37633.1"/>
    <property type="molecule type" value="Genomic_DNA"/>
</dbReference>
<feature type="domain" description="DUF4140" evidence="3">
    <location>
        <begin position="19"/>
        <end position="146"/>
    </location>
</feature>
<accession>A0A0G4MTP1</accession>
<dbReference type="InterPro" id="IPR025554">
    <property type="entry name" value="DUF4140"/>
</dbReference>
<dbReference type="PANTHER" id="PTHR31005">
    <property type="entry name" value="DUF4139 DOMAIN-CONTAINING PROTEIN"/>
    <property type="match status" value="1"/>
</dbReference>
<feature type="compositionally biased region" description="Basic and acidic residues" evidence="1">
    <location>
        <begin position="225"/>
        <end position="246"/>
    </location>
</feature>
<feature type="domain" description="DUF4139" evidence="2">
    <location>
        <begin position="306"/>
        <end position="642"/>
    </location>
</feature>
<dbReference type="Pfam" id="PF13600">
    <property type="entry name" value="DUF4140"/>
    <property type="match status" value="1"/>
</dbReference>
<organism evidence="4 5">
    <name type="scientific">Verticillium longisporum</name>
    <name type="common">Verticillium dahliae var. longisporum</name>
    <dbReference type="NCBI Taxonomy" id="100787"/>
    <lineage>
        <taxon>Eukaryota</taxon>
        <taxon>Fungi</taxon>
        <taxon>Dikarya</taxon>
        <taxon>Ascomycota</taxon>
        <taxon>Pezizomycotina</taxon>
        <taxon>Sordariomycetes</taxon>
        <taxon>Hypocreomycetidae</taxon>
        <taxon>Glomerellales</taxon>
        <taxon>Plectosphaerellaceae</taxon>
        <taxon>Verticillium</taxon>
    </lineage>
</organism>
<name>A0A0G4MTP1_VERLO</name>
<feature type="compositionally biased region" description="Polar residues" evidence="1">
    <location>
        <begin position="403"/>
        <end position="429"/>
    </location>
</feature>